<evidence type="ECO:0000259" key="2">
    <source>
        <dbReference type="SMART" id="SM00418"/>
    </source>
</evidence>
<accession>A0ABS8YFV4</accession>
<keyword evidence="4" id="KW-1185">Reference proteome</keyword>
<evidence type="ECO:0000313" key="3">
    <source>
        <dbReference type="EMBL" id="MCE5168399.1"/>
    </source>
</evidence>
<dbReference type="CDD" id="cd00090">
    <property type="entry name" value="HTH_ARSR"/>
    <property type="match status" value="1"/>
</dbReference>
<sequence>MMQQDLFIIDTLEKLKVISDPLRTKILMNLVKQEYTGQQLAEILAIPKTKIYFHLKELEKHGIVRIVREEEKNGIMQKFYKAVARRFIPSDDLLPSHELIETSRQVFLETVLTTRQEIEKAPGEAFQLKSHNQDMKKNLAATYQFHATEEQFTAFLKEFKELYHKHFKQQEANGPADAKPYMMSLIGFQRSVGGAAVFGDGQEDTDHDDNAIE</sequence>
<comment type="caution">
    <text evidence="3">The sequence shown here is derived from an EMBL/GenBank/DDBJ whole genome shotgun (WGS) entry which is preliminary data.</text>
</comment>
<dbReference type="SMART" id="SM00418">
    <property type="entry name" value="HTH_ARSR"/>
    <property type="match status" value="1"/>
</dbReference>
<dbReference type="PANTHER" id="PTHR38600">
    <property type="entry name" value="TRANSCRIPTIONAL REGULATORY PROTEIN"/>
    <property type="match status" value="1"/>
</dbReference>
<dbReference type="InterPro" id="IPR036388">
    <property type="entry name" value="WH-like_DNA-bd_sf"/>
</dbReference>
<dbReference type="Pfam" id="PF01022">
    <property type="entry name" value="HTH_5"/>
    <property type="match status" value="1"/>
</dbReference>
<feature type="domain" description="HTH arsR-type" evidence="2">
    <location>
        <begin position="13"/>
        <end position="109"/>
    </location>
</feature>
<evidence type="ECO:0000256" key="1">
    <source>
        <dbReference type="ARBA" id="ARBA00023125"/>
    </source>
</evidence>
<dbReference type="RefSeq" id="WP_019420811.1">
    <property type="nucleotide sequence ID" value="NZ_JAJNBZ010000002.1"/>
</dbReference>
<dbReference type="InterPro" id="IPR001845">
    <property type="entry name" value="HTH_ArsR_DNA-bd_dom"/>
</dbReference>
<proteinExistence type="predicted"/>
<reference evidence="3 4" key="1">
    <citation type="submission" date="2021-11" db="EMBL/GenBank/DDBJ databases">
        <title>Draft genome sequence of Paenibacillus profundus YoMME, a new Gram-positive bacteria with exoelectrogenic properties.</title>
        <authorList>
            <person name="Hubenova Y."/>
            <person name="Hubenova E."/>
            <person name="Manasiev Y."/>
            <person name="Peykov S."/>
            <person name="Mitov M."/>
        </authorList>
    </citation>
    <scope>NUCLEOTIDE SEQUENCE [LARGE SCALE GENOMIC DNA]</scope>
    <source>
        <strain evidence="3 4">YoMME</strain>
    </source>
</reference>
<keyword evidence="1" id="KW-0238">DNA-binding</keyword>
<evidence type="ECO:0000313" key="4">
    <source>
        <dbReference type="Proteomes" id="UP001199916"/>
    </source>
</evidence>
<dbReference type="SUPFAM" id="SSF46785">
    <property type="entry name" value="Winged helix' DNA-binding domain"/>
    <property type="match status" value="1"/>
</dbReference>
<dbReference type="EMBL" id="JAJNBZ010000002">
    <property type="protein sequence ID" value="MCE5168399.1"/>
    <property type="molecule type" value="Genomic_DNA"/>
</dbReference>
<protein>
    <submittedName>
        <fullName evidence="3">Winged helix-turn-helix domain-containing protein</fullName>
    </submittedName>
</protein>
<dbReference type="InterPro" id="IPR011991">
    <property type="entry name" value="ArsR-like_HTH"/>
</dbReference>
<organism evidence="3 4">
    <name type="scientific">Paenibacillus profundus</name>
    <dbReference type="NCBI Taxonomy" id="1173085"/>
    <lineage>
        <taxon>Bacteria</taxon>
        <taxon>Bacillati</taxon>
        <taxon>Bacillota</taxon>
        <taxon>Bacilli</taxon>
        <taxon>Bacillales</taxon>
        <taxon>Paenibacillaceae</taxon>
        <taxon>Paenibacillus</taxon>
    </lineage>
</organism>
<dbReference type="Gene3D" id="1.10.10.10">
    <property type="entry name" value="Winged helix-like DNA-binding domain superfamily/Winged helix DNA-binding domain"/>
    <property type="match status" value="1"/>
</dbReference>
<dbReference type="InterPro" id="IPR036390">
    <property type="entry name" value="WH_DNA-bd_sf"/>
</dbReference>
<gene>
    <name evidence="3" type="ORF">LQV63_03605</name>
</gene>
<dbReference type="PANTHER" id="PTHR38600:SF2">
    <property type="entry name" value="SLL0088 PROTEIN"/>
    <property type="match status" value="1"/>
</dbReference>
<name>A0ABS8YFV4_9BACL</name>
<dbReference type="Proteomes" id="UP001199916">
    <property type="component" value="Unassembled WGS sequence"/>
</dbReference>